<dbReference type="Proteomes" id="UP000722485">
    <property type="component" value="Unassembled WGS sequence"/>
</dbReference>
<comment type="caution">
    <text evidence="1">The sequence shown here is derived from an EMBL/GenBank/DDBJ whole genome shotgun (WGS) entry which is preliminary data.</text>
</comment>
<dbReference type="AlphaFoldDB" id="A0A9P5HBH7"/>
<dbReference type="Gene3D" id="3.30.559.10">
    <property type="entry name" value="Chloramphenicol acetyltransferase-like domain"/>
    <property type="match status" value="2"/>
</dbReference>
<keyword evidence="2" id="KW-1185">Reference proteome</keyword>
<gene>
    <name evidence="1" type="ORF">G7Z17_g5753</name>
</gene>
<proteinExistence type="predicted"/>
<dbReference type="OrthoDB" id="5098745at2759"/>
<evidence type="ECO:0000313" key="1">
    <source>
        <dbReference type="EMBL" id="KAF7550404.1"/>
    </source>
</evidence>
<evidence type="ECO:0000313" key="2">
    <source>
        <dbReference type="Proteomes" id="UP000722485"/>
    </source>
</evidence>
<protein>
    <submittedName>
        <fullName evidence="1">Uncharacterized protein</fullName>
    </submittedName>
</protein>
<sequence>MANRAPNRRVTMTAANRHHYFPGTELSILDQASSRHFNRLLYCFPLPSNLGNNATEVLVNDFRVATDQIIDKWPFLASRIRLSQPEEPAGEVELFWDMDQMPLDCDRHRWFSTKDVLLFKRVNQWGERRAPKYQDLVVRGVPPSMLREYGSWHVPHATGLQDHQGQPVYQITVTFVRGGLMLGVCYANSVLDSYAHAIVFEELARQVRDPKERVQTKHPSVEALYERHRVIQGTWRPGVTIELGHTLAAWIWVSIVRARGRRDTWRTHLAYSVDVRNQLWIPDDEMYLRNTTLYNRVPMASSTVFQGGNSLAPDKVVEHAARAIHLEAQKFNPDAVHRRLGYMATICQDPGSLKYDVNTVEKNDVIIDSLIAAGGEADFGSVPVGRSMIELGQPRFLEEDAMARLTTGLRAVGVHCAM</sequence>
<accession>A0A9P5HBH7</accession>
<name>A0A9P5HBH7_9HYPO</name>
<reference evidence="1" key="1">
    <citation type="submission" date="2020-03" db="EMBL/GenBank/DDBJ databases">
        <title>Draft Genome Sequence of Cylindrodendrum hubeiense.</title>
        <authorList>
            <person name="Buettner E."/>
            <person name="Kellner H."/>
        </authorList>
    </citation>
    <scope>NUCLEOTIDE SEQUENCE</scope>
    <source>
        <strain evidence="1">IHI 201604</strain>
    </source>
</reference>
<dbReference type="EMBL" id="JAANBB010000099">
    <property type="protein sequence ID" value="KAF7550404.1"/>
    <property type="molecule type" value="Genomic_DNA"/>
</dbReference>
<organism evidence="1 2">
    <name type="scientific">Cylindrodendrum hubeiense</name>
    <dbReference type="NCBI Taxonomy" id="595255"/>
    <lineage>
        <taxon>Eukaryota</taxon>
        <taxon>Fungi</taxon>
        <taxon>Dikarya</taxon>
        <taxon>Ascomycota</taxon>
        <taxon>Pezizomycotina</taxon>
        <taxon>Sordariomycetes</taxon>
        <taxon>Hypocreomycetidae</taxon>
        <taxon>Hypocreales</taxon>
        <taxon>Nectriaceae</taxon>
        <taxon>Cylindrodendrum</taxon>
    </lineage>
</organism>
<dbReference type="InterPro" id="IPR023213">
    <property type="entry name" value="CAT-like_dom_sf"/>
</dbReference>